<keyword evidence="3" id="KW-1185">Reference proteome</keyword>
<proteinExistence type="predicted"/>
<sequence length="146" mass="16691">MTSFDCRAAAENVARFYENLTPLLLGKIDAFYAENARFKDPFNDVAGLKAITRIFEHMFETVESPRFVITSIIAEGQQAMLAWDFHLNLRNRAIVIRGVSHLSFDEAGRVEVHRDYWDAAEELYARLPLIGALMRLLRRKLSATEG</sequence>
<dbReference type="KEGG" id="acom:CEW83_12955"/>
<dbReference type="EMBL" id="CP022187">
    <property type="protein sequence ID" value="AWI76016.1"/>
    <property type="molecule type" value="Genomic_DNA"/>
</dbReference>
<accession>A0A2U8GSM1</accession>
<protein>
    <submittedName>
        <fullName evidence="2">Isomerase</fullName>
    </submittedName>
</protein>
<evidence type="ECO:0000313" key="2">
    <source>
        <dbReference type="EMBL" id="AWI76016.1"/>
    </source>
</evidence>
<dbReference type="RefSeq" id="WP_108949719.1">
    <property type="nucleotide sequence ID" value="NZ_CP022187.1"/>
</dbReference>
<evidence type="ECO:0000259" key="1">
    <source>
        <dbReference type="Pfam" id="PF12680"/>
    </source>
</evidence>
<dbReference type="SUPFAM" id="SSF54427">
    <property type="entry name" value="NTF2-like"/>
    <property type="match status" value="1"/>
</dbReference>
<dbReference type="GO" id="GO:0016853">
    <property type="term" value="F:isomerase activity"/>
    <property type="evidence" value="ECO:0007669"/>
    <property type="project" value="UniProtKB-KW"/>
</dbReference>
<name>A0A2U8GSM1_9RHOO</name>
<dbReference type="Gene3D" id="3.10.450.50">
    <property type="match status" value="1"/>
</dbReference>
<gene>
    <name evidence="2" type="ORF">CEW83_12955</name>
</gene>
<reference evidence="2 3" key="1">
    <citation type="submission" date="2017-06" db="EMBL/GenBank/DDBJ databases">
        <title>Azoarcus.</title>
        <authorList>
            <person name="Woo J.-H."/>
            <person name="Kim H.-S."/>
        </authorList>
    </citation>
    <scope>NUCLEOTIDE SEQUENCE [LARGE SCALE GENOMIC DNA]</scope>
    <source>
        <strain evidence="2 3">TSPY31</strain>
    </source>
</reference>
<dbReference type="AlphaFoldDB" id="A0A2U8GSM1"/>
<dbReference type="InterPro" id="IPR032710">
    <property type="entry name" value="NTF2-like_dom_sf"/>
</dbReference>
<keyword evidence="2" id="KW-0413">Isomerase</keyword>
<feature type="domain" description="SnoaL-like" evidence="1">
    <location>
        <begin position="13"/>
        <end position="111"/>
    </location>
</feature>
<dbReference type="InterPro" id="IPR037401">
    <property type="entry name" value="SnoaL-like"/>
</dbReference>
<dbReference type="Proteomes" id="UP000244930">
    <property type="component" value="Chromosome"/>
</dbReference>
<dbReference type="Pfam" id="PF12680">
    <property type="entry name" value="SnoaL_2"/>
    <property type="match status" value="1"/>
</dbReference>
<organism evidence="2 3">
    <name type="scientific">Parazoarcus communis</name>
    <dbReference type="NCBI Taxonomy" id="41977"/>
    <lineage>
        <taxon>Bacteria</taxon>
        <taxon>Pseudomonadati</taxon>
        <taxon>Pseudomonadota</taxon>
        <taxon>Betaproteobacteria</taxon>
        <taxon>Rhodocyclales</taxon>
        <taxon>Zoogloeaceae</taxon>
        <taxon>Parazoarcus</taxon>
    </lineage>
</organism>
<evidence type="ECO:0000313" key="3">
    <source>
        <dbReference type="Proteomes" id="UP000244930"/>
    </source>
</evidence>